<dbReference type="SUPFAM" id="SSF52540">
    <property type="entry name" value="P-loop containing nucleoside triphosphate hydrolases"/>
    <property type="match status" value="2"/>
</dbReference>
<feature type="region of interest" description="Disordered" evidence="8">
    <location>
        <begin position="563"/>
        <end position="595"/>
    </location>
</feature>
<evidence type="ECO:0000313" key="11">
    <source>
        <dbReference type="EMBL" id="SPO21023.1"/>
    </source>
</evidence>
<feature type="compositionally biased region" description="Basic and acidic residues" evidence="8">
    <location>
        <begin position="251"/>
        <end position="262"/>
    </location>
</feature>
<feature type="region of interest" description="Disordered" evidence="8">
    <location>
        <begin position="115"/>
        <end position="185"/>
    </location>
</feature>
<feature type="compositionally biased region" description="Low complexity" evidence="8">
    <location>
        <begin position="1725"/>
        <end position="1741"/>
    </location>
</feature>
<dbReference type="OrthoDB" id="2801544at2759"/>
<name>A0A5C3DRF8_9BASI</name>
<dbReference type="GO" id="GO:0016787">
    <property type="term" value="F:hydrolase activity"/>
    <property type="evidence" value="ECO:0007669"/>
    <property type="project" value="UniProtKB-KW"/>
</dbReference>
<dbReference type="Pfam" id="PF00271">
    <property type="entry name" value="Helicase_C"/>
    <property type="match status" value="1"/>
</dbReference>
<keyword evidence="3 7" id="KW-0863">Zinc-finger</keyword>
<keyword evidence="12" id="KW-1185">Reference proteome</keyword>
<feature type="compositionally biased region" description="Polar residues" evidence="8">
    <location>
        <begin position="39"/>
        <end position="52"/>
    </location>
</feature>
<feature type="region of interest" description="Disordered" evidence="8">
    <location>
        <begin position="329"/>
        <end position="349"/>
    </location>
</feature>
<sequence>MVALTRSKVAAKEYGTASPSSTGSTDGRSSGTGRKSNAKDTLSASPKASVSSDHVEDGTSSETKAKRLPDVPTIPLFDFDLPLELDAPNGSRASAFKPASYESLRLKLEQWFPDLSRQDEEPKDAPSHPIEANAASSQVVGSQSDTSIKTRRGRDIASSARSTGQAQQVPKQARQARQSQCKGKTKQTDYVYLEVEFVPQLLSDNDLDLQRPRFDHTDPWRRPRPHQAYAVVALAPPDYRPIRARSKATPKSREAAEARHETTSASDDDDDDEDELDTLLLGHVVPSAFKDTAHPLVKLDAALLTKDWIQLYGEVTLVPPFLPPKSEVFGSDASQTSSKRAATTPAASSSTAIKAGSDLAWLLPPVKSEPDVTSLESPVKAEPGLESSKGSDQCEALDTKPEINTRPGVPSTRLLGVLSVQVGLEPAALQYGAGDTKVDGFVESNEDLKNTGLEGCLNLARSLRETIPAIVDWEHGFIEIDMQAHTYWDRNESFYDLPPKQSTLARHLVLDKIDAVDLPTSAKSPSKKRKKSTRASSSIHNETGYGSDEDDFCLHCQCMRCAAPPPSESSRPKPTGPPSREKISATDTRFGDPTSEKFLPLDTNIASLLEGCRPRPDGPQVYPPSDMIPTPLLGYQARCLAWMIKKETVVDEDVRHLMPNWFPLRCKSAVDIMRRRLQLEAEREAHLDAMRRGLSRSRRNVKVKAAQAGVVAASTASQSDGITTDGQHGATLKREPFIDPVDQPFYFDQVSGLLSLRRFCCRPSEPGGALCESMGLGKTLESLSLIAAHPRPSKADLLSYDTSRSARMIAELRPNERPFVSRATLVVCPAALVEQWMDEIRKHFRSRNTSDLDMSDDADASQQPGVVRYRHADFKWNAGSSRLDVRMEAKARLTQPDIVVATYEELAFQLSESRRVPRDGNQVRTPLLEVLFWRIILDEAQIVAGASSKATDMIHELWRSNCWMVTGTPVTKGISDIQGIFAFLDHDPLAAPRFFREILENPFRLGCVEGIRRMRSILPRFVWRHTQAHVEEEIVLPPCKSELLEIDLKHVERLFYDKEVNKYREMFVKRAAQGVATVSQPTFLVQLRQLLSHPQIADQLMFSNNYTRLSFFELLRQFCQQAQSELESIRMQLVTNALQLVWGHDFFEAEEDKRRWRGGRRVLENPDDIRKVLNAALQVVNKALEDQSLARAEALARLQGKEQDVTMEDNATSTQSAEIDVDIVAPTDANANAEAAAEASTSKSRVESVDQQAWGGTDSAVRINLTWEEASYWLRTLLQKHADPSTGELANDSAGRIEPPARWDPERPTRTFFEKEFKNANDKRVDLKDPRFHLVIQDAGEEDMEEDDLIAQIEAERLGKGSSEGSKKKQKKLEPGLLKKSRLRGNANQRKQARVWLYKPKERLETTHARLLSQQSKLPSKQTEVTFLREQLQDLQKSETIANPNDEANASDPDRQDSVTDCKVCFDPKEQIGVLPCYHSFCIDCIETICKNSSRVSNAWYDERPRCPACRLVFHPDRVTRVMKRGRAASTEDDDEVVGDWSGKITGLILDLKARLRKDATHKAVIFSHWPKMLAYVRDALWQNDIQAVVFGGKEATQAEALRAIRDDDHVNVIMVPFRATSGAAGLTLTCCDLAYLMEPALDAALEAQAIGRIHRIGQRRETTIIRVKMKDTVEDAVMRIADERSRRGMALATHADSIAAAAPEARVEGANTSAAAAAAAAAAESSTSSTGPASGTSGEAIPPGITHVEAAASGSGQKASPMSSLRERSIKSSVAASVGAARDSDNTSLTMAEVGLILGFDIDEEKRKARERRESLMDRAYRYGVTGYWVNRFGEEDFDELERDLAMYDDDEDLDDNDDDFDEDGWPRPDMPGAELPNDRLDEPESGDATVEQPVTIVQAIVEVPQANDNPAP</sequence>
<feature type="compositionally biased region" description="Polar residues" evidence="8">
    <location>
        <begin position="159"/>
        <end position="182"/>
    </location>
</feature>
<dbReference type="GO" id="GO:0004386">
    <property type="term" value="F:helicase activity"/>
    <property type="evidence" value="ECO:0007669"/>
    <property type="project" value="UniProtKB-KW"/>
</dbReference>
<feature type="compositionally biased region" description="Low complexity" evidence="8">
    <location>
        <begin position="1230"/>
        <end position="1239"/>
    </location>
</feature>
<dbReference type="InterPro" id="IPR049730">
    <property type="entry name" value="SNF2/RAD54-like_C"/>
</dbReference>
<keyword evidence="11" id="KW-0347">Helicase</keyword>
<keyword evidence="5" id="KW-0862">Zinc</keyword>
<dbReference type="InterPro" id="IPR013083">
    <property type="entry name" value="Znf_RING/FYVE/PHD"/>
</dbReference>
<feature type="region of interest" description="Disordered" evidence="8">
    <location>
        <begin position="369"/>
        <end position="393"/>
    </location>
</feature>
<feature type="region of interest" description="Disordered" evidence="8">
    <location>
        <begin position="1"/>
        <end position="73"/>
    </location>
</feature>
<evidence type="ECO:0000256" key="7">
    <source>
        <dbReference type="PROSITE-ProRule" id="PRU00175"/>
    </source>
</evidence>
<evidence type="ECO:0000256" key="1">
    <source>
        <dbReference type="ARBA" id="ARBA00022723"/>
    </source>
</evidence>
<evidence type="ECO:0000259" key="9">
    <source>
        <dbReference type="PROSITE" id="PS50089"/>
    </source>
</evidence>
<feature type="region of interest" description="Disordered" evidence="8">
    <location>
        <begin position="241"/>
        <end position="274"/>
    </location>
</feature>
<keyword evidence="6" id="KW-0067">ATP-binding</keyword>
<dbReference type="PROSITE" id="PS00518">
    <property type="entry name" value="ZF_RING_1"/>
    <property type="match status" value="1"/>
</dbReference>
<evidence type="ECO:0000256" key="5">
    <source>
        <dbReference type="ARBA" id="ARBA00022833"/>
    </source>
</evidence>
<dbReference type="InterPro" id="IPR001650">
    <property type="entry name" value="Helicase_C-like"/>
</dbReference>
<dbReference type="InterPro" id="IPR018957">
    <property type="entry name" value="Znf_C3HC4_RING-type"/>
</dbReference>
<dbReference type="Gene3D" id="3.40.50.300">
    <property type="entry name" value="P-loop containing nucleotide triphosphate hydrolases"/>
    <property type="match status" value="1"/>
</dbReference>
<feature type="region of interest" description="Disordered" evidence="8">
    <location>
        <begin position="1438"/>
        <end position="1458"/>
    </location>
</feature>
<dbReference type="Gene3D" id="3.30.40.10">
    <property type="entry name" value="Zinc/RING finger domain, C3HC4 (zinc finger)"/>
    <property type="match status" value="1"/>
</dbReference>
<feature type="compositionally biased region" description="Low complexity" evidence="8">
    <location>
        <begin position="336"/>
        <end position="349"/>
    </location>
</feature>
<feature type="compositionally biased region" description="Polar residues" evidence="8">
    <location>
        <begin position="1438"/>
        <end position="1448"/>
    </location>
</feature>
<feature type="compositionally biased region" description="Basic and acidic residues" evidence="8">
    <location>
        <begin position="53"/>
        <end position="69"/>
    </location>
</feature>
<keyword evidence="4" id="KW-0378">Hydrolase</keyword>
<feature type="region of interest" description="Disordered" evidence="8">
    <location>
        <begin position="1725"/>
        <end position="1744"/>
    </location>
</feature>
<evidence type="ECO:0000313" key="12">
    <source>
        <dbReference type="Proteomes" id="UP000324022"/>
    </source>
</evidence>
<dbReference type="SUPFAM" id="SSF57850">
    <property type="entry name" value="RING/U-box"/>
    <property type="match status" value="1"/>
</dbReference>
<feature type="compositionally biased region" description="Low complexity" evidence="8">
    <location>
        <begin position="18"/>
        <end position="35"/>
    </location>
</feature>
<feature type="region of interest" description="Disordered" evidence="8">
    <location>
        <begin position="1849"/>
        <end position="1891"/>
    </location>
</feature>
<dbReference type="Pfam" id="PF00176">
    <property type="entry name" value="SNF2-rel_dom"/>
    <property type="match status" value="1"/>
</dbReference>
<dbReference type="EMBL" id="OOIN01000002">
    <property type="protein sequence ID" value="SPO21023.1"/>
    <property type="molecule type" value="Genomic_DNA"/>
</dbReference>
<dbReference type="GO" id="GO:0005524">
    <property type="term" value="F:ATP binding"/>
    <property type="evidence" value="ECO:0007669"/>
    <property type="project" value="InterPro"/>
</dbReference>
<feature type="region of interest" description="Disordered" evidence="8">
    <location>
        <begin position="1284"/>
        <end position="1307"/>
    </location>
</feature>
<keyword evidence="2" id="KW-0547">Nucleotide-binding</keyword>
<proteinExistence type="predicted"/>
<feature type="compositionally biased region" description="Basic and acidic residues" evidence="8">
    <location>
        <begin position="116"/>
        <end position="126"/>
    </location>
</feature>
<dbReference type="PANTHER" id="PTHR45865">
    <property type="entry name" value="E3 UBIQUITIN-PROTEIN LIGASE SHPRH FAMILY MEMBER"/>
    <property type="match status" value="1"/>
</dbReference>
<dbReference type="InterPro" id="IPR014001">
    <property type="entry name" value="Helicase_ATP-bd"/>
</dbReference>
<gene>
    <name evidence="11" type="ORF">UTRI_00500</name>
</gene>
<evidence type="ECO:0000256" key="3">
    <source>
        <dbReference type="ARBA" id="ARBA00022771"/>
    </source>
</evidence>
<accession>A0A5C3DRF8</accession>
<dbReference type="CDD" id="cd18793">
    <property type="entry name" value="SF2_C_SNF"/>
    <property type="match status" value="1"/>
</dbReference>
<feature type="region of interest" description="Disordered" evidence="8">
    <location>
        <begin position="1357"/>
        <end position="1391"/>
    </location>
</feature>
<dbReference type="InterPro" id="IPR000330">
    <property type="entry name" value="SNF2_N"/>
</dbReference>
<dbReference type="PROSITE" id="PS50089">
    <property type="entry name" value="ZF_RING_2"/>
    <property type="match status" value="1"/>
</dbReference>
<dbReference type="InterPro" id="IPR001841">
    <property type="entry name" value="Znf_RING"/>
</dbReference>
<protein>
    <submittedName>
        <fullName evidence="11">Related to SNF2 family helicase/ATPase</fullName>
    </submittedName>
</protein>
<reference evidence="11 12" key="1">
    <citation type="submission" date="2018-03" db="EMBL/GenBank/DDBJ databases">
        <authorList>
            <person name="Guldener U."/>
        </authorList>
    </citation>
    <scope>NUCLEOTIDE SEQUENCE [LARGE SCALE GENOMIC DNA]</scope>
    <source>
        <strain evidence="11 12">NBRC100155</strain>
    </source>
</reference>
<dbReference type="InterPro" id="IPR038718">
    <property type="entry name" value="SNF2-like_sf"/>
</dbReference>
<dbReference type="Pfam" id="PF00097">
    <property type="entry name" value="zf-C3HC4"/>
    <property type="match status" value="1"/>
</dbReference>
<evidence type="ECO:0000256" key="2">
    <source>
        <dbReference type="ARBA" id="ARBA00022741"/>
    </source>
</evidence>
<dbReference type="InterPro" id="IPR027417">
    <property type="entry name" value="P-loop_NTPase"/>
</dbReference>
<organism evidence="11 12">
    <name type="scientific">Ustilago trichophora</name>
    <dbReference type="NCBI Taxonomy" id="86804"/>
    <lineage>
        <taxon>Eukaryota</taxon>
        <taxon>Fungi</taxon>
        <taxon>Dikarya</taxon>
        <taxon>Basidiomycota</taxon>
        <taxon>Ustilaginomycotina</taxon>
        <taxon>Ustilaginomycetes</taxon>
        <taxon>Ustilaginales</taxon>
        <taxon>Ustilaginaceae</taxon>
        <taxon>Ustilago</taxon>
    </lineage>
</organism>
<keyword evidence="1" id="KW-0479">Metal-binding</keyword>
<evidence type="ECO:0000256" key="8">
    <source>
        <dbReference type="SAM" id="MobiDB-lite"/>
    </source>
</evidence>
<feature type="region of interest" description="Disordered" evidence="8">
    <location>
        <begin position="519"/>
        <end position="543"/>
    </location>
</feature>
<dbReference type="InterPro" id="IPR052583">
    <property type="entry name" value="ATP-helicase/E3_Ub-Ligase"/>
</dbReference>
<dbReference type="SMART" id="SM00184">
    <property type="entry name" value="RING"/>
    <property type="match status" value="1"/>
</dbReference>
<dbReference type="Gene3D" id="3.40.50.10810">
    <property type="entry name" value="Tandem AAA-ATPase domain"/>
    <property type="match status" value="1"/>
</dbReference>
<feature type="compositionally biased region" description="Polar residues" evidence="8">
    <location>
        <begin position="134"/>
        <end position="147"/>
    </location>
</feature>
<evidence type="ECO:0000259" key="10">
    <source>
        <dbReference type="PROSITE" id="PS51192"/>
    </source>
</evidence>
<dbReference type="Proteomes" id="UP000324022">
    <property type="component" value="Unassembled WGS sequence"/>
</dbReference>
<dbReference type="InterPro" id="IPR017907">
    <property type="entry name" value="Znf_RING_CS"/>
</dbReference>
<dbReference type="GO" id="GO:0008270">
    <property type="term" value="F:zinc ion binding"/>
    <property type="evidence" value="ECO:0007669"/>
    <property type="project" value="UniProtKB-KW"/>
</dbReference>
<dbReference type="PANTHER" id="PTHR45865:SF1">
    <property type="entry name" value="E3 UBIQUITIN-PROTEIN LIGASE SHPRH"/>
    <property type="match status" value="1"/>
</dbReference>
<feature type="compositionally biased region" description="Acidic residues" evidence="8">
    <location>
        <begin position="1849"/>
        <end position="1865"/>
    </location>
</feature>
<evidence type="ECO:0000256" key="6">
    <source>
        <dbReference type="ARBA" id="ARBA00022840"/>
    </source>
</evidence>
<feature type="domain" description="RING-type" evidence="9">
    <location>
        <begin position="1462"/>
        <end position="1511"/>
    </location>
</feature>
<dbReference type="PROSITE" id="PS51192">
    <property type="entry name" value="HELICASE_ATP_BIND_1"/>
    <property type="match status" value="1"/>
</dbReference>
<evidence type="ECO:0000256" key="4">
    <source>
        <dbReference type="ARBA" id="ARBA00022801"/>
    </source>
</evidence>
<dbReference type="SMART" id="SM00487">
    <property type="entry name" value="DEXDc"/>
    <property type="match status" value="1"/>
</dbReference>
<feature type="domain" description="Helicase ATP-binding" evidence="10">
    <location>
        <begin position="759"/>
        <end position="987"/>
    </location>
</feature>
<feature type="region of interest" description="Disordered" evidence="8">
    <location>
        <begin position="1230"/>
        <end position="1251"/>
    </location>
</feature>
<dbReference type="CDD" id="cd18070">
    <property type="entry name" value="DEXQc_SHPRH"/>
    <property type="match status" value="1"/>
</dbReference>